<dbReference type="OrthoDB" id="6743260at2759"/>
<comment type="subcellular location">
    <subcellularLocation>
        <location evidence="1">Membrane</location>
        <topology evidence="1">Multi-pass membrane protein</topology>
    </subcellularLocation>
</comment>
<evidence type="ECO:0000256" key="2">
    <source>
        <dbReference type="ARBA" id="ARBA00022606"/>
    </source>
</evidence>
<evidence type="ECO:0000256" key="7">
    <source>
        <dbReference type="ARBA" id="ARBA00023170"/>
    </source>
</evidence>
<dbReference type="Pfam" id="PF02949">
    <property type="entry name" value="7tm_6"/>
    <property type="match status" value="1"/>
</dbReference>
<reference evidence="10" key="1">
    <citation type="submission" date="2022-01" db="EMBL/GenBank/DDBJ databases">
        <authorList>
            <person name="King R."/>
        </authorList>
    </citation>
    <scope>NUCLEOTIDE SEQUENCE</scope>
</reference>
<evidence type="ECO:0000256" key="6">
    <source>
        <dbReference type="ARBA" id="ARBA00023136"/>
    </source>
</evidence>
<keyword evidence="3 9" id="KW-0812">Transmembrane</keyword>
<dbReference type="InterPro" id="IPR004117">
    <property type="entry name" value="7tm6_olfct_rcpt"/>
</dbReference>
<dbReference type="GO" id="GO:0007165">
    <property type="term" value="P:signal transduction"/>
    <property type="evidence" value="ECO:0007669"/>
    <property type="project" value="UniProtKB-KW"/>
</dbReference>
<feature type="transmembrane region" description="Helical" evidence="9">
    <location>
        <begin position="6"/>
        <end position="30"/>
    </location>
</feature>
<sequence>MKFYSFANILMLQFVAFCILFAPVFLIPPLSRRDMPYPVKYSFDWSSSPIFDIMALIQIYGYHSVNVSSIIGTDLFFISIGSCMVIQYRLLQQCLLKYCTPEMIVINKKLKNFGNDNDNDIDDERRQYFIKCVEHHKMLQRYRIQILC</sequence>
<feature type="transmembrane region" description="Helical" evidence="9">
    <location>
        <begin position="67"/>
        <end position="88"/>
    </location>
</feature>
<keyword evidence="7" id="KW-0675">Receptor</keyword>
<name>A0A9N9XJ60_PHYSR</name>
<protein>
    <submittedName>
        <fullName evidence="10">Uncharacterized protein</fullName>
    </submittedName>
</protein>
<evidence type="ECO:0000256" key="1">
    <source>
        <dbReference type="ARBA" id="ARBA00004141"/>
    </source>
</evidence>
<organism evidence="10 11">
    <name type="scientific">Phyllotreta striolata</name>
    <name type="common">Striped flea beetle</name>
    <name type="synonym">Crioceris striolata</name>
    <dbReference type="NCBI Taxonomy" id="444603"/>
    <lineage>
        <taxon>Eukaryota</taxon>
        <taxon>Metazoa</taxon>
        <taxon>Ecdysozoa</taxon>
        <taxon>Arthropoda</taxon>
        <taxon>Hexapoda</taxon>
        <taxon>Insecta</taxon>
        <taxon>Pterygota</taxon>
        <taxon>Neoptera</taxon>
        <taxon>Endopterygota</taxon>
        <taxon>Coleoptera</taxon>
        <taxon>Polyphaga</taxon>
        <taxon>Cucujiformia</taxon>
        <taxon>Chrysomeloidea</taxon>
        <taxon>Chrysomelidae</taxon>
        <taxon>Galerucinae</taxon>
        <taxon>Alticini</taxon>
        <taxon>Phyllotreta</taxon>
    </lineage>
</organism>
<evidence type="ECO:0000313" key="11">
    <source>
        <dbReference type="Proteomes" id="UP001153712"/>
    </source>
</evidence>
<dbReference type="GO" id="GO:0004984">
    <property type="term" value="F:olfactory receptor activity"/>
    <property type="evidence" value="ECO:0007669"/>
    <property type="project" value="InterPro"/>
</dbReference>
<dbReference type="Proteomes" id="UP001153712">
    <property type="component" value="Chromosome 1"/>
</dbReference>
<keyword evidence="4" id="KW-0552">Olfaction</keyword>
<accession>A0A9N9XJ60</accession>
<evidence type="ECO:0000256" key="3">
    <source>
        <dbReference type="ARBA" id="ARBA00022692"/>
    </source>
</evidence>
<keyword evidence="5 9" id="KW-1133">Transmembrane helix</keyword>
<dbReference type="EMBL" id="OU900094">
    <property type="protein sequence ID" value="CAG9853741.1"/>
    <property type="molecule type" value="Genomic_DNA"/>
</dbReference>
<evidence type="ECO:0000256" key="9">
    <source>
        <dbReference type="SAM" id="Phobius"/>
    </source>
</evidence>
<evidence type="ECO:0000256" key="8">
    <source>
        <dbReference type="ARBA" id="ARBA00023224"/>
    </source>
</evidence>
<proteinExistence type="predicted"/>
<keyword evidence="6 9" id="KW-0472">Membrane</keyword>
<keyword evidence="8" id="KW-0807">Transducer</keyword>
<keyword evidence="11" id="KW-1185">Reference proteome</keyword>
<dbReference type="GO" id="GO:0016020">
    <property type="term" value="C:membrane"/>
    <property type="evidence" value="ECO:0007669"/>
    <property type="project" value="UniProtKB-SubCell"/>
</dbReference>
<evidence type="ECO:0000256" key="5">
    <source>
        <dbReference type="ARBA" id="ARBA00022989"/>
    </source>
</evidence>
<gene>
    <name evidence="10" type="ORF">PHYEVI_LOCUS212</name>
</gene>
<dbReference type="AlphaFoldDB" id="A0A9N9XJ60"/>
<keyword evidence="2" id="KW-0716">Sensory transduction</keyword>
<dbReference type="GO" id="GO:0005549">
    <property type="term" value="F:odorant binding"/>
    <property type="evidence" value="ECO:0007669"/>
    <property type="project" value="InterPro"/>
</dbReference>
<evidence type="ECO:0000313" key="10">
    <source>
        <dbReference type="EMBL" id="CAG9853741.1"/>
    </source>
</evidence>
<evidence type="ECO:0000256" key="4">
    <source>
        <dbReference type="ARBA" id="ARBA00022725"/>
    </source>
</evidence>